<evidence type="ECO:0000256" key="4">
    <source>
        <dbReference type="ARBA" id="ARBA00023242"/>
    </source>
</evidence>
<dbReference type="Pfam" id="PF02042">
    <property type="entry name" value="RWP-RK"/>
    <property type="match status" value="1"/>
</dbReference>
<evidence type="ECO:0000256" key="5">
    <source>
        <dbReference type="SAM" id="MobiDB-lite"/>
    </source>
</evidence>
<keyword evidence="9" id="KW-1185">Reference proteome</keyword>
<organism evidence="8 9">
    <name type="scientific">Panicum virgatum</name>
    <name type="common">Blackwell switchgrass</name>
    <dbReference type="NCBI Taxonomy" id="38727"/>
    <lineage>
        <taxon>Eukaryota</taxon>
        <taxon>Viridiplantae</taxon>
        <taxon>Streptophyta</taxon>
        <taxon>Embryophyta</taxon>
        <taxon>Tracheophyta</taxon>
        <taxon>Spermatophyta</taxon>
        <taxon>Magnoliopsida</taxon>
        <taxon>Liliopsida</taxon>
        <taxon>Poales</taxon>
        <taxon>Poaceae</taxon>
        <taxon>PACMAD clade</taxon>
        <taxon>Panicoideae</taxon>
        <taxon>Panicodae</taxon>
        <taxon>Paniceae</taxon>
        <taxon>Panicinae</taxon>
        <taxon>Panicum</taxon>
        <taxon>Panicum sect. Hiantes</taxon>
    </lineage>
</organism>
<dbReference type="PROSITE" id="PS51745">
    <property type="entry name" value="PB1"/>
    <property type="match status" value="1"/>
</dbReference>
<dbReference type="GO" id="GO:0003700">
    <property type="term" value="F:DNA-binding transcription factor activity"/>
    <property type="evidence" value="ECO:0007669"/>
    <property type="project" value="InterPro"/>
</dbReference>
<dbReference type="AlphaFoldDB" id="A0A8T0WHS2"/>
<dbReference type="OrthoDB" id="6270329at2759"/>
<dbReference type="PANTHER" id="PTHR32002:SF74">
    <property type="entry name" value="OS02G0136000 PROTEIN"/>
    <property type="match status" value="1"/>
</dbReference>
<proteinExistence type="predicted"/>
<gene>
    <name evidence="8" type="ORF">PVAP13_1NG030400</name>
</gene>
<dbReference type="InterPro" id="IPR055081">
    <property type="entry name" value="NLP1-9_GAF"/>
</dbReference>
<dbReference type="EMBL" id="CM029038">
    <property type="protein sequence ID" value="KAG2648382.1"/>
    <property type="molecule type" value="Genomic_DNA"/>
</dbReference>
<sequence length="756" mass="79850">MRCGGMGRGMVMEMEADMDGVLQRFDRDGGGRGSDAWWSDRSRSGGGGGGGADEVGGGGGAVKERIARALRIYKEAAAGDGGGGALVQVWAPARDGGRRVLATRGQPFVLAPPQCHRLFQYRTVSLTHAFPVGGAGVPGERGLPGRVFDAGAPEWTPNVQYYGTGEYARISYALIYDIQAALALPILDPATGSCVAVVELVTTSPRLRFAAEVDKLSKALQAVALRGSEICRPAAEVSDDEADQLAMSEVSDVLTTVGEAHRLPLAQAWVRCKRCNTSTEHASLTAAGTPFYLASDADQSLIGFREACVEHHLRAGRGGLVEEAAAARGPLFCADVTKYSMDAYPLAHHARFCGLAGCLAVCVQLRRDHDDDASMDDGSREQCVLEFFLPPDCRDGAAQKAAADAIAATLTQRFGNGHLKAIAISWLQDLAFEIVADGECVLRHDRVVMVDAPELELNDHGGDERDSDEEGLHLATAVGAADIETPKMNDGGENGGEDPRSQAGEKKKKAKRKGEKTVSLEVLQRYFSGSLKDAARSLGVCPTTMKRICRQHGISRWPFRKIAKANRSLDKIKRVFESVPGSTNPMAAPTPAAAVSHQAPAAATARGGHALPCLSSALRVTSSQGSCQAPPPPNPKDAALRTPLHGADAGVVTVKASYRGDIVRFRVPSSAGVATVKGEVAKRLGLEASEFDVKYLDDDNEWVLLSCDADFQECLEVVPAVSGASSSSGSASPQPVVRLMVQEVPENHGSSCGSSD</sequence>
<feature type="domain" description="RWP-RK" evidence="6">
    <location>
        <begin position="501"/>
        <end position="585"/>
    </location>
</feature>
<dbReference type="PANTHER" id="PTHR32002">
    <property type="entry name" value="PROTEIN NLP8"/>
    <property type="match status" value="1"/>
</dbReference>
<feature type="domain" description="PB1" evidence="7">
    <location>
        <begin position="651"/>
        <end position="744"/>
    </location>
</feature>
<dbReference type="InterPro" id="IPR003035">
    <property type="entry name" value="RWP-RK_dom"/>
</dbReference>
<evidence type="ECO:0000259" key="7">
    <source>
        <dbReference type="PROSITE" id="PS51745"/>
    </source>
</evidence>
<dbReference type="InterPro" id="IPR045012">
    <property type="entry name" value="NLP"/>
</dbReference>
<feature type="region of interest" description="Disordered" evidence="5">
    <location>
        <begin position="30"/>
        <end position="59"/>
    </location>
</feature>
<dbReference type="PROSITE" id="PS51519">
    <property type="entry name" value="RWP_RK"/>
    <property type="match status" value="1"/>
</dbReference>
<feature type="region of interest" description="Disordered" evidence="5">
    <location>
        <begin position="478"/>
        <end position="515"/>
    </location>
</feature>
<keyword evidence="2" id="KW-0238">DNA-binding</keyword>
<dbReference type="Gene3D" id="3.10.20.90">
    <property type="entry name" value="Phosphatidylinositol 3-kinase Catalytic Subunit, Chain A, domain 1"/>
    <property type="match status" value="1"/>
</dbReference>
<evidence type="ECO:0000256" key="2">
    <source>
        <dbReference type="ARBA" id="ARBA00023125"/>
    </source>
</evidence>
<name>A0A8T0WHS2_PANVG</name>
<dbReference type="Pfam" id="PF22922">
    <property type="entry name" value="GAF_NLP"/>
    <property type="match status" value="1"/>
</dbReference>
<evidence type="ECO:0000313" key="9">
    <source>
        <dbReference type="Proteomes" id="UP000823388"/>
    </source>
</evidence>
<feature type="compositionally biased region" description="Gly residues" evidence="5">
    <location>
        <begin position="44"/>
        <end position="59"/>
    </location>
</feature>
<dbReference type="InterPro" id="IPR000270">
    <property type="entry name" value="PB1_dom"/>
</dbReference>
<comment type="caution">
    <text evidence="8">The sequence shown here is derived from an EMBL/GenBank/DDBJ whole genome shotgun (WGS) entry which is preliminary data.</text>
</comment>
<evidence type="ECO:0000256" key="1">
    <source>
        <dbReference type="ARBA" id="ARBA00023015"/>
    </source>
</evidence>
<dbReference type="CDD" id="cd06407">
    <property type="entry name" value="PB1_NLP"/>
    <property type="match status" value="1"/>
</dbReference>
<dbReference type="SMART" id="SM00666">
    <property type="entry name" value="PB1"/>
    <property type="match status" value="1"/>
</dbReference>
<dbReference type="SUPFAM" id="SSF54277">
    <property type="entry name" value="CAD &amp; PB1 domains"/>
    <property type="match status" value="1"/>
</dbReference>
<keyword evidence="4" id="KW-0539">Nucleus</keyword>
<dbReference type="GO" id="GO:0003677">
    <property type="term" value="F:DNA binding"/>
    <property type="evidence" value="ECO:0007669"/>
    <property type="project" value="UniProtKB-KW"/>
</dbReference>
<dbReference type="InterPro" id="IPR053793">
    <property type="entry name" value="PB1-like"/>
</dbReference>
<dbReference type="InterPro" id="IPR034891">
    <property type="entry name" value="PB1_NLP"/>
</dbReference>
<evidence type="ECO:0000256" key="3">
    <source>
        <dbReference type="ARBA" id="ARBA00023163"/>
    </source>
</evidence>
<accession>A0A8T0WHS2</accession>
<dbReference type="Pfam" id="PF00564">
    <property type="entry name" value="PB1"/>
    <property type="match status" value="1"/>
</dbReference>
<keyword evidence="3" id="KW-0804">Transcription</keyword>
<evidence type="ECO:0000313" key="8">
    <source>
        <dbReference type="EMBL" id="KAG2648382.1"/>
    </source>
</evidence>
<reference evidence="8 9" key="1">
    <citation type="submission" date="2020-05" db="EMBL/GenBank/DDBJ databases">
        <title>WGS assembly of Panicum virgatum.</title>
        <authorList>
            <person name="Lovell J.T."/>
            <person name="Jenkins J."/>
            <person name="Shu S."/>
            <person name="Juenger T.E."/>
            <person name="Schmutz J."/>
        </authorList>
    </citation>
    <scope>NUCLEOTIDE SEQUENCE [LARGE SCALE GENOMIC DNA]</scope>
    <source>
        <strain evidence="9">cv. AP13</strain>
    </source>
</reference>
<keyword evidence="1" id="KW-0805">Transcription regulation</keyword>
<evidence type="ECO:0000259" key="6">
    <source>
        <dbReference type="PROSITE" id="PS51519"/>
    </source>
</evidence>
<protein>
    <submittedName>
        <fullName evidence="8">Uncharacterized protein</fullName>
    </submittedName>
</protein>
<dbReference type="Proteomes" id="UP000823388">
    <property type="component" value="Chromosome 1N"/>
</dbReference>